<feature type="transmembrane region" description="Helical" evidence="1">
    <location>
        <begin position="68"/>
        <end position="88"/>
    </location>
</feature>
<gene>
    <name evidence="2" type="ORF">KYI77_21465</name>
</gene>
<protein>
    <submittedName>
        <fullName evidence="2">O-antigen ligase domain-containing protein</fullName>
    </submittedName>
</protein>
<comment type="caution">
    <text evidence="2">The sequence shown here is derived from an EMBL/GenBank/DDBJ whole genome shotgun (WGS) entry which is preliminary data.</text>
</comment>
<sequence length="155" mass="17858">LISNDSYDITSLSFLGIERYIFTHPQSETFLGVMRGSNINLIFISFLITGGFYITIQSMAKYKKNDNGYSVAIVIAIIPIVIKCNIEIPFVLSVFNLANAILFLSFSDSAFSLKEQLFFYFNKKISTWLCIVMWIVFLSVFVFLERHIFFRTIVN</sequence>
<keyword evidence="1" id="KW-0472">Membrane</keyword>
<name>A0AAE2ZJ50_PRORE</name>
<dbReference type="GO" id="GO:0016874">
    <property type="term" value="F:ligase activity"/>
    <property type="evidence" value="ECO:0007669"/>
    <property type="project" value="UniProtKB-KW"/>
</dbReference>
<keyword evidence="2" id="KW-0436">Ligase</keyword>
<proteinExistence type="predicted"/>
<feature type="non-terminal residue" evidence="2">
    <location>
        <position position="1"/>
    </location>
</feature>
<feature type="transmembrane region" description="Helical" evidence="1">
    <location>
        <begin position="39"/>
        <end position="56"/>
    </location>
</feature>
<accession>A0AAE2ZJ50</accession>
<evidence type="ECO:0000313" key="2">
    <source>
        <dbReference type="EMBL" id="MBW3119003.1"/>
    </source>
</evidence>
<keyword evidence="1" id="KW-1133">Transmembrane helix</keyword>
<keyword evidence="1" id="KW-0812">Transmembrane</keyword>
<dbReference type="EMBL" id="JAHWLI010000139">
    <property type="protein sequence ID" value="MBW3119003.1"/>
    <property type="molecule type" value="Genomic_DNA"/>
</dbReference>
<evidence type="ECO:0000313" key="3">
    <source>
        <dbReference type="Proteomes" id="UP001155882"/>
    </source>
</evidence>
<feature type="transmembrane region" description="Helical" evidence="1">
    <location>
        <begin position="125"/>
        <end position="144"/>
    </location>
</feature>
<organism evidence="2 3">
    <name type="scientific">Providencia rettgeri</name>
    <dbReference type="NCBI Taxonomy" id="587"/>
    <lineage>
        <taxon>Bacteria</taxon>
        <taxon>Pseudomonadati</taxon>
        <taxon>Pseudomonadota</taxon>
        <taxon>Gammaproteobacteria</taxon>
        <taxon>Enterobacterales</taxon>
        <taxon>Morganellaceae</taxon>
        <taxon>Providencia</taxon>
    </lineage>
</organism>
<evidence type="ECO:0000256" key="1">
    <source>
        <dbReference type="SAM" id="Phobius"/>
    </source>
</evidence>
<dbReference type="AlphaFoldDB" id="A0AAE2ZJ50"/>
<dbReference type="Proteomes" id="UP001155882">
    <property type="component" value="Unassembled WGS sequence"/>
</dbReference>
<reference evidence="2" key="1">
    <citation type="submission" date="2021-07" db="EMBL/GenBank/DDBJ databases">
        <authorList>
            <person name="Stanton E."/>
        </authorList>
    </citation>
    <scope>NUCLEOTIDE SEQUENCE</scope>
    <source>
        <strain evidence="2">2021EL-01139</strain>
    </source>
</reference>